<evidence type="ECO:0000313" key="1">
    <source>
        <dbReference type="EMBL" id="MBP2078207.1"/>
    </source>
</evidence>
<dbReference type="AlphaFoldDB" id="A0A9X1CIA0"/>
<sequence>MSGNDYLKFMTEQVVSYLDLPSEERKKRKEAHKQQDSFYATRWLGMLPFTLKIMFQKENSR</sequence>
<dbReference type="EMBL" id="JAGGMB010000007">
    <property type="protein sequence ID" value="MBP2078207.1"/>
    <property type="molecule type" value="Genomic_DNA"/>
</dbReference>
<dbReference type="OrthoDB" id="2691835at2"/>
<accession>A0A9X1CIA0</accession>
<evidence type="ECO:0000313" key="2">
    <source>
        <dbReference type="Proteomes" id="UP001138793"/>
    </source>
</evidence>
<organism evidence="1 2">
    <name type="scientific">Oceanobacillus polygoni</name>
    <dbReference type="NCBI Taxonomy" id="1235259"/>
    <lineage>
        <taxon>Bacteria</taxon>
        <taxon>Bacillati</taxon>
        <taxon>Bacillota</taxon>
        <taxon>Bacilli</taxon>
        <taxon>Bacillales</taxon>
        <taxon>Bacillaceae</taxon>
        <taxon>Oceanobacillus</taxon>
    </lineage>
</organism>
<dbReference type="Proteomes" id="UP001138793">
    <property type="component" value="Unassembled WGS sequence"/>
</dbReference>
<dbReference type="RefSeq" id="WP_149473984.1">
    <property type="nucleotide sequence ID" value="NZ_JAGGMB010000007.1"/>
</dbReference>
<protein>
    <recommendedName>
        <fullName evidence="3">YqzE-like protein</fullName>
    </recommendedName>
</protein>
<evidence type="ECO:0008006" key="3">
    <source>
        <dbReference type="Google" id="ProtNLM"/>
    </source>
</evidence>
<dbReference type="InterPro" id="IPR025622">
    <property type="entry name" value="YqzE"/>
</dbReference>
<comment type="caution">
    <text evidence="1">The sequence shown here is derived from an EMBL/GenBank/DDBJ whole genome shotgun (WGS) entry which is preliminary data.</text>
</comment>
<dbReference type="Pfam" id="PF14038">
    <property type="entry name" value="YqzE"/>
    <property type="match status" value="1"/>
</dbReference>
<proteinExistence type="predicted"/>
<gene>
    <name evidence="1" type="ORF">J2Z64_002464</name>
</gene>
<name>A0A9X1CIA0_9BACI</name>
<keyword evidence="2" id="KW-1185">Reference proteome</keyword>
<reference evidence="1" key="1">
    <citation type="submission" date="2021-03" db="EMBL/GenBank/DDBJ databases">
        <title>Genomic Encyclopedia of Type Strains, Phase IV (KMG-IV): sequencing the most valuable type-strain genomes for metagenomic binning, comparative biology and taxonomic classification.</title>
        <authorList>
            <person name="Goeker M."/>
        </authorList>
    </citation>
    <scope>NUCLEOTIDE SEQUENCE</scope>
    <source>
        <strain evidence="1">DSM 107338</strain>
    </source>
</reference>